<dbReference type="EMBL" id="JAGDFM010000272">
    <property type="protein sequence ID" value="KAG7380879.1"/>
    <property type="molecule type" value="Genomic_DNA"/>
</dbReference>
<proteinExistence type="predicted"/>
<organism evidence="1 2">
    <name type="scientific">Phytophthora pseudosyringae</name>
    <dbReference type="NCBI Taxonomy" id="221518"/>
    <lineage>
        <taxon>Eukaryota</taxon>
        <taxon>Sar</taxon>
        <taxon>Stramenopiles</taxon>
        <taxon>Oomycota</taxon>
        <taxon>Peronosporomycetes</taxon>
        <taxon>Peronosporales</taxon>
        <taxon>Peronosporaceae</taxon>
        <taxon>Phytophthora</taxon>
    </lineage>
</organism>
<evidence type="ECO:0000313" key="2">
    <source>
        <dbReference type="Proteomes" id="UP000694044"/>
    </source>
</evidence>
<comment type="caution">
    <text evidence="1">The sequence shown here is derived from an EMBL/GenBank/DDBJ whole genome shotgun (WGS) entry which is preliminary data.</text>
</comment>
<gene>
    <name evidence="1" type="ORF">PHYPSEUDO_006714</name>
</gene>
<keyword evidence="2" id="KW-1185">Reference proteome</keyword>
<evidence type="ECO:0000313" key="1">
    <source>
        <dbReference type="EMBL" id="KAG7380879.1"/>
    </source>
</evidence>
<dbReference type="Proteomes" id="UP000694044">
    <property type="component" value="Unassembled WGS sequence"/>
</dbReference>
<name>A0A8T1VKZ1_9STRA</name>
<dbReference type="OrthoDB" id="684045at2759"/>
<reference evidence="1" key="1">
    <citation type="submission" date="2021-02" db="EMBL/GenBank/DDBJ databases">
        <authorList>
            <person name="Palmer J.M."/>
        </authorList>
    </citation>
    <scope>NUCLEOTIDE SEQUENCE</scope>
    <source>
        <strain evidence="1">SCRP734</strain>
    </source>
</reference>
<dbReference type="AlphaFoldDB" id="A0A8T1VKZ1"/>
<sequence length="286" mass="32136">MGSAASVQSVAESSRRRLLLQQYNRQPRKVLVGNSLMQAFEHRRLQSLQPHSCRRSQRAPELHQLDATKEPLKSLPLREIYDVLKVDFGVQLTLEELPTVLRYLGCRVVESPTAAACSDPDPGEDWYSLQELVGYVAPRRVLRQVKRPLECPCSSEFSHDNVTIWQAAKRGDLAVLEAVCKVHGEAYRALDDFENSPLYYASLCGREVAVDFILRAYARESRKIPPDEQLRCVTNALNPHTRALLQQKMTLEEILKAKEQGSDCGEDDDDVDGGAWFGLLAGDEDG</sequence>
<accession>A0A8T1VKZ1</accession>
<protein>
    <submittedName>
        <fullName evidence="1">Uncharacterized protein</fullName>
    </submittedName>
</protein>